<dbReference type="EMBL" id="ML987200">
    <property type="protein sequence ID" value="KAF2245389.1"/>
    <property type="molecule type" value="Genomic_DNA"/>
</dbReference>
<protein>
    <submittedName>
        <fullName evidence="2">Uncharacterized protein</fullName>
    </submittedName>
</protein>
<feature type="compositionally biased region" description="Basic and acidic residues" evidence="1">
    <location>
        <begin position="625"/>
        <end position="698"/>
    </location>
</feature>
<feature type="region of interest" description="Disordered" evidence="1">
    <location>
        <begin position="607"/>
        <end position="783"/>
    </location>
</feature>
<accession>A0A6A6I584</accession>
<feature type="region of interest" description="Disordered" evidence="1">
    <location>
        <begin position="280"/>
        <end position="322"/>
    </location>
</feature>
<feature type="compositionally biased region" description="Low complexity" evidence="1">
    <location>
        <begin position="335"/>
        <end position="345"/>
    </location>
</feature>
<feature type="region of interest" description="Disordered" evidence="1">
    <location>
        <begin position="855"/>
        <end position="879"/>
    </location>
</feature>
<feature type="region of interest" description="Disordered" evidence="1">
    <location>
        <begin position="477"/>
        <end position="511"/>
    </location>
</feature>
<feature type="compositionally biased region" description="Low complexity" evidence="1">
    <location>
        <begin position="70"/>
        <end position="79"/>
    </location>
</feature>
<feature type="compositionally biased region" description="Low complexity" evidence="1">
    <location>
        <begin position="136"/>
        <end position="157"/>
    </location>
</feature>
<feature type="region of interest" description="Disordered" evidence="1">
    <location>
        <begin position="335"/>
        <end position="383"/>
    </location>
</feature>
<proteinExistence type="predicted"/>
<name>A0A6A6I584_9PLEO</name>
<feature type="compositionally biased region" description="Pro residues" evidence="1">
    <location>
        <begin position="362"/>
        <end position="375"/>
    </location>
</feature>
<organism evidence="2 3">
    <name type="scientific">Trematosphaeria pertusa</name>
    <dbReference type="NCBI Taxonomy" id="390896"/>
    <lineage>
        <taxon>Eukaryota</taxon>
        <taxon>Fungi</taxon>
        <taxon>Dikarya</taxon>
        <taxon>Ascomycota</taxon>
        <taxon>Pezizomycotina</taxon>
        <taxon>Dothideomycetes</taxon>
        <taxon>Pleosporomycetidae</taxon>
        <taxon>Pleosporales</taxon>
        <taxon>Massarineae</taxon>
        <taxon>Trematosphaeriaceae</taxon>
        <taxon>Trematosphaeria</taxon>
    </lineage>
</organism>
<feature type="region of interest" description="Disordered" evidence="1">
    <location>
        <begin position="130"/>
        <end position="163"/>
    </location>
</feature>
<gene>
    <name evidence="2" type="ORF">BU26DRAFT_508059</name>
</gene>
<feature type="region of interest" description="Disordered" evidence="1">
    <location>
        <begin position="811"/>
        <end position="836"/>
    </location>
</feature>
<feature type="compositionally biased region" description="Low complexity" evidence="1">
    <location>
        <begin position="757"/>
        <end position="766"/>
    </location>
</feature>
<feature type="compositionally biased region" description="Low complexity" evidence="1">
    <location>
        <begin position="304"/>
        <end position="322"/>
    </location>
</feature>
<evidence type="ECO:0000313" key="3">
    <source>
        <dbReference type="Proteomes" id="UP000800094"/>
    </source>
</evidence>
<evidence type="ECO:0000313" key="2">
    <source>
        <dbReference type="EMBL" id="KAF2245389.1"/>
    </source>
</evidence>
<dbReference type="Proteomes" id="UP000800094">
    <property type="component" value="Unassembled WGS sequence"/>
</dbReference>
<feature type="region of interest" description="Disordered" evidence="1">
    <location>
        <begin position="56"/>
        <end position="99"/>
    </location>
</feature>
<evidence type="ECO:0000256" key="1">
    <source>
        <dbReference type="SAM" id="MobiDB-lite"/>
    </source>
</evidence>
<feature type="region of interest" description="Disordered" evidence="1">
    <location>
        <begin position="435"/>
        <end position="455"/>
    </location>
</feature>
<dbReference type="AlphaFoldDB" id="A0A6A6I584"/>
<feature type="compositionally biased region" description="Low complexity" evidence="1">
    <location>
        <begin position="702"/>
        <end position="749"/>
    </location>
</feature>
<reference evidence="2" key="1">
    <citation type="journal article" date="2020" name="Stud. Mycol.">
        <title>101 Dothideomycetes genomes: a test case for predicting lifestyles and emergence of pathogens.</title>
        <authorList>
            <person name="Haridas S."/>
            <person name="Albert R."/>
            <person name="Binder M."/>
            <person name="Bloem J."/>
            <person name="Labutti K."/>
            <person name="Salamov A."/>
            <person name="Andreopoulos B."/>
            <person name="Baker S."/>
            <person name="Barry K."/>
            <person name="Bills G."/>
            <person name="Bluhm B."/>
            <person name="Cannon C."/>
            <person name="Castanera R."/>
            <person name="Culley D."/>
            <person name="Daum C."/>
            <person name="Ezra D."/>
            <person name="Gonzalez J."/>
            <person name="Henrissat B."/>
            <person name="Kuo A."/>
            <person name="Liang C."/>
            <person name="Lipzen A."/>
            <person name="Lutzoni F."/>
            <person name="Magnuson J."/>
            <person name="Mondo S."/>
            <person name="Nolan M."/>
            <person name="Ohm R."/>
            <person name="Pangilinan J."/>
            <person name="Park H.-J."/>
            <person name="Ramirez L."/>
            <person name="Alfaro M."/>
            <person name="Sun H."/>
            <person name="Tritt A."/>
            <person name="Yoshinaga Y."/>
            <person name="Zwiers L.-H."/>
            <person name="Turgeon B."/>
            <person name="Goodwin S."/>
            <person name="Spatafora J."/>
            <person name="Crous P."/>
            <person name="Grigoriev I."/>
        </authorList>
    </citation>
    <scope>NUCLEOTIDE SEQUENCE</scope>
    <source>
        <strain evidence="2">CBS 122368</strain>
    </source>
</reference>
<dbReference type="RefSeq" id="XP_033680393.1">
    <property type="nucleotide sequence ID" value="XM_033827051.1"/>
</dbReference>
<feature type="compositionally biased region" description="Polar residues" evidence="1">
    <location>
        <begin position="204"/>
        <end position="225"/>
    </location>
</feature>
<dbReference type="GeneID" id="54580381"/>
<keyword evidence="3" id="KW-1185">Reference proteome</keyword>
<feature type="compositionally biased region" description="Pro residues" evidence="1">
    <location>
        <begin position="767"/>
        <end position="778"/>
    </location>
</feature>
<sequence>MSIPSQNHKRTHDGYTPADLRHAVPAQKKQHTASNGPHAIANQANVGAVHPLLSQMSFGAPQPAPRPVQHHPGPYAAHAGAHHHQGQPWLANGQQHPQNGVPRSHLAFDPRLQASFPNGAAPNANYGGFHSGHPGGPQHPMQQQQAFQAHRFQQGQASPYSPVIPNRHPSPYIVNGQHNAHPGGLQNPMPQHAIHTPAFQQGQASPYSAMMSNQRPPTPFVNGQPNGHPGSRQDSMEPQPVHAAGAQAQVHGGVLLNQRPATPLVNGQNNGHHGGLQYHVQQQHIQSPRPHEDVRSVHNGQPGGHQHLAQQQPAPALRAPAPSVTLRRQIVPSSPYISPYSSIGPPTDPPADPQRVASQQPAPAPAPTPAPPQQHPPTRYLSDADEFDSTLDSILGNNPPGHVYDDALLAFGAEILKEREPALQDRDLPNIEQGLRRKLKQPPPPPPEKRPLPDPQRVVELGFLRYLSKPIYDEKETPRLVPELDTDEDLHVPQGEEGDDNMEDASSVHTPESVVDVTDSFAAAAQEVAQSSIDDFIQRFSDPAEQDMYVRAHGYHNATQFALEQVARLCLDSSSPSSAAFWGPHGWVDIPGVGMILGPADREQMAVRPDAACKAAEEPEAVEQAAKEKREREEEVEKEARRQEMWEKEKQQQREQDEAIQERMRKAREEKEAREKQSAAEAERIAAERRREFEERRGAAAGGEQVQGRGENQNQRQGLQVQELQQQQQQQLQQQQQQQQQHTTTTSPTALPPAPQPTTTTTTTSPVPAPPTPTPKPQPAFLKSFLEKYATMSPAQKQRAITDQRKEIEYIDESLASDPRPPGTDRTRWRNNQNRHRREAVAKLEAVGVDVEGMKGGRKRRAESEALAGELEGAKKQRV</sequence>
<feature type="region of interest" description="Disordered" evidence="1">
    <location>
        <begin position="204"/>
        <end position="238"/>
    </location>
</feature>